<keyword evidence="7" id="KW-1185">Reference proteome</keyword>
<protein>
    <submittedName>
        <fullName evidence="6">Pimeloyl-[acyl-carrier protein] methyl ester esterase</fullName>
        <ecNumber evidence="6">3.1.1.85</ecNumber>
    </submittedName>
</protein>
<feature type="domain" description="AB hydrolase-1" evidence="5">
    <location>
        <begin position="2"/>
        <end position="221"/>
    </location>
</feature>
<dbReference type="EC" id="3.1.1.85" evidence="6"/>
<keyword evidence="3" id="KW-0093">Biotin biosynthesis</keyword>
<evidence type="ECO:0000256" key="3">
    <source>
        <dbReference type="ARBA" id="ARBA00022756"/>
    </source>
</evidence>
<evidence type="ECO:0000256" key="2">
    <source>
        <dbReference type="ARBA" id="ARBA00022490"/>
    </source>
</evidence>
<dbReference type="OrthoDB" id="9780744at2"/>
<dbReference type="InterPro" id="IPR000073">
    <property type="entry name" value="AB_hydrolase_1"/>
</dbReference>
<evidence type="ECO:0000259" key="5">
    <source>
        <dbReference type="Pfam" id="PF00561"/>
    </source>
</evidence>
<proteinExistence type="predicted"/>
<sequence>MNSGVFSEFVPLLSNDFRVTTIDLPGFGENHQQVPAPYTVAALADMIGQVLPQRCIIAGWSLGGLVAQQLAVDKPDQITGLITLASTPRFIAGGGWPGIAADLLSQFEEELCRDYHKTLERFLAIQAMGSETARQDIKTIKRQVTAYPNPSQVALAAALKLLSEEDLRTTIGRISQPTLRVYGRLDSLVPTSAIDMVCALQPASDAVVLSKAAHAPFISHPNQSAEIIRQFILNQPA</sequence>
<reference evidence="6 7" key="1">
    <citation type="submission" date="2018-08" db="EMBL/GenBank/DDBJ databases">
        <title>Salinimonas sediminis sp. nov., a piezophilic bacterium isolated from a deep-sea sediment sample from the New Britain Trench.</title>
        <authorList>
            <person name="Cao J."/>
        </authorList>
    </citation>
    <scope>NUCLEOTIDE SEQUENCE [LARGE SCALE GENOMIC DNA]</scope>
    <source>
        <strain evidence="6 7">N102</strain>
    </source>
</reference>
<dbReference type="GO" id="GO:0009102">
    <property type="term" value="P:biotin biosynthetic process"/>
    <property type="evidence" value="ECO:0007669"/>
    <property type="project" value="UniProtKB-KW"/>
</dbReference>
<keyword evidence="2" id="KW-0963">Cytoplasm</keyword>
<dbReference type="SUPFAM" id="SSF53474">
    <property type="entry name" value="alpha/beta-Hydrolases"/>
    <property type="match status" value="1"/>
</dbReference>
<dbReference type="KEGG" id="salm:D0Y50_00505"/>
<evidence type="ECO:0000256" key="1">
    <source>
        <dbReference type="ARBA" id="ARBA00022487"/>
    </source>
</evidence>
<dbReference type="InterPro" id="IPR050266">
    <property type="entry name" value="AB_hydrolase_sf"/>
</dbReference>
<dbReference type="InterPro" id="IPR029058">
    <property type="entry name" value="AB_hydrolase_fold"/>
</dbReference>
<dbReference type="GO" id="GO:0090499">
    <property type="term" value="F:pimelyl-[acyl-carrier protein] methyl ester esterase activity"/>
    <property type="evidence" value="ECO:0007669"/>
    <property type="project" value="UniProtKB-EC"/>
</dbReference>
<dbReference type="Proteomes" id="UP000262073">
    <property type="component" value="Chromosome"/>
</dbReference>
<name>A0A346NS26_9ALTE</name>
<dbReference type="Gene3D" id="3.40.50.1820">
    <property type="entry name" value="alpha/beta hydrolase"/>
    <property type="match status" value="1"/>
</dbReference>
<accession>A0A346NS26</accession>
<gene>
    <name evidence="6" type="primary">bioH</name>
    <name evidence="6" type="ORF">D0Y50_00505</name>
</gene>
<dbReference type="PANTHER" id="PTHR43798:SF31">
    <property type="entry name" value="AB HYDROLASE SUPERFAMILY PROTEIN YCLE"/>
    <property type="match status" value="1"/>
</dbReference>
<evidence type="ECO:0000313" key="7">
    <source>
        <dbReference type="Proteomes" id="UP000262073"/>
    </source>
</evidence>
<dbReference type="PRINTS" id="PR00111">
    <property type="entry name" value="ABHYDROLASE"/>
</dbReference>
<evidence type="ECO:0000313" key="6">
    <source>
        <dbReference type="EMBL" id="AXR08333.1"/>
    </source>
</evidence>
<keyword evidence="1" id="KW-0719">Serine esterase</keyword>
<dbReference type="AlphaFoldDB" id="A0A346NS26"/>
<evidence type="ECO:0000256" key="4">
    <source>
        <dbReference type="ARBA" id="ARBA00022801"/>
    </source>
</evidence>
<dbReference type="PANTHER" id="PTHR43798">
    <property type="entry name" value="MONOACYLGLYCEROL LIPASE"/>
    <property type="match status" value="1"/>
</dbReference>
<dbReference type="GO" id="GO:0016020">
    <property type="term" value="C:membrane"/>
    <property type="evidence" value="ECO:0007669"/>
    <property type="project" value="TreeGrafter"/>
</dbReference>
<organism evidence="6 7">
    <name type="scientific">Salinimonas sediminis</name>
    <dbReference type="NCBI Taxonomy" id="2303538"/>
    <lineage>
        <taxon>Bacteria</taxon>
        <taxon>Pseudomonadati</taxon>
        <taxon>Pseudomonadota</taxon>
        <taxon>Gammaproteobacteria</taxon>
        <taxon>Alteromonadales</taxon>
        <taxon>Alteromonadaceae</taxon>
        <taxon>Alteromonas/Salinimonas group</taxon>
        <taxon>Salinimonas</taxon>
    </lineage>
</organism>
<dbReference type="InterPro" id="IPR010076">
    <property type="entry name" value="BioH"/>
</dbReference>
<dbReference type="EMBL" id="CP031769">
    <property type="protein sequence ID" value="AXR08333.1"/>
    <property type="molecule type" value="Genomic_DNA"/>
</dbReference>
<keyword evidence="4 6" id="KW-0378">Hydrolase</keyword>
<dbReference type="Pfam" id="PF00561">
    <property type="entry name" value="Abhydrolase_1"/>
    <property type="match status" value="1"/>
</dbReference>
<dbReference type="NCBIfam" id="TIGR01738">
    <property type="entry name" value="bioH"/>
    <property type="match status" value="1"/>
</dbReference>